<sequence length="152" mass="17472">MGQETIPHQSRMDAARKLVVDSAFVPCPAEDGDEIYPNGIFHFNITKMLEHINQNPGQYLLEEIPLENLSLFSSSLNEDYVSIADITQPLILAEISPGRYVVIDGHHRLERASRMRVKAVPAYRLHVHQHIPFLTEKRAYLAYVEYWNSKLD</sequence>
<dbReference type="Proteomes" id="UP000005496">
    <property type="component" value="Unassembled WGS sequence"/>
</dbReference>
<accession>D6SU33</accession>
<gene>
    <name evidence="1" type="ORF">Dthio_PD0439</name>
</gene>
<dbReference type="RefSeq" id="WP_008871815.1">
    <property type="nucleotide sequence ID" value="NZ_ACJN02000004.1"/>
</dbReference>
<dbReference type="Gene3D" id="3.90.1530.10">
    <property type="entry name" value="Conserved hypothetical protein from pyrococcus furiosus pfu- 392566-001, ParB domain"/>
    <property type="match status" value="1"/>
</dbReference>
<name>D6SU33_9BACT</name>
<dbReference type="eggNOG" id="ENOG5033Z70">
    <property type="taxonomic scope" value="Bacteria"/>
</dbReference>
<dbReference type="SUPFAM" id="SSF110849">
    <property type="entry name" value="ParB/Sulfiredoxin"/>
    <property type="match status" value="1"/>
</dbReference>
<keyword evidence="2" id="KW-1185">Reference proteome</keyword>
<evidence type="ECO:0000313" key="2">
    <source>
        <dbReference type="Proteomes" id="UP000005496"/>
    </source>
</evidence>
<dbReference type="EMBL" id="ACJN02000004">
    <property type="protein sequence ID" value="EFI33124.1"/>
    <property type="molecule type" value="Genomic_DNA"/>
</dbReference>
<organism evidence="1 2">
    <name type="scientific">Desulfonatronospira thiodismutans ASO3-1</name>
    <dbReference type="NCBI Taxonomy" id="555779"/>
    <lineage>
        <taxon>Bacteria</taxon>
        <taxon>Pseudomonadati</taxon>
        <taxon>Thermodesulfobacteriota</taxon>
        <taxon>Desulfovibrionia</taxon>
        <taxon>Desulfovibrionales</taxon>
        <taxon>Desulfonatronovibrionaceae</taxon>
        <taxon>Desulfonatronospira</taxon>
    </lineage>
</organism>
<dbReference type="AlphaFoldDB" id="D6SU33"/>
<reference evidence="1" key="1">
    <citation type="submission" date="2010-05" db="EMBL/GenBank/DDBJ databases">
        <title>The draft genome of Desulfonatronospira thiodismutans ASO3-1.</title>
        <authorList>
            <consortium name="US DOE Joint Genome Institute (JGI-PGF)"/>
            <person name="Lucas S."/>
            <person name="Copeland A."/>
            <person name="Lapidus A."/>
            <person name="Cheng J.-F."/>
            <person name="Bruce D."/>
            <person name="Goodwin L."/>
            <person name="Pitluck S."/>
            <person name="Chertkov O."/>
            <person name="Brettin T."/>
            <person name="Detter J.C."/>
            <person name="Han C."/>
            <person name="Land M.L."/>
            <person name="Hauser L."/>
            <person name="Kyrpides N."/>
            <person name="Mikhailova N."/>
            <person name="Muyzer G."/>
            <person name="Woyke T."/>
        </authorList>
    </citation>
    <scope>NUCLEOTIDE SEQUENCE [LARGE SCALE GENOMIC DNA]</scope>
    <source>
        <strain evidence="1">ASO3-1</strain>
    </source>
</reference>
<comment type="caution">
    <text evidence="1">The sequence shown here is derived from an EMBL/GenBank/DDBJ whole genome shotgun (WGS) entry which is preliminary data.</text>
</comment>
<dbReference type="CDD" id="cd16387">
    <property type="entry name" value="ParB_N_Srx"/>
    <property type="match status" value="1"/>
</dbReference>
<dbReference type="OrthoDB" id="1808292at2"/>
<protein>
    <submittedName>
        <fullName evidence="1">Uncharacterized protein</fullName>
    </submittedName>
</protein>
<dbReference type="InterPro" id="IPR036086">
    <property type="entry name" value="ParB/Sulfiredoxin_sf"/>
</dbReference>
<proteinExistence type="predicted"/>
<evidence type="ECO:0000313" key="1">
    <source>
        <dbReference type="EMBL" id="EFI33124.1"/>
    </source>
</evidence>